<evidence type="ECO:0000256" key="2">
    <source>
        <dbReference type="ARBA" id="ARBA00022553"/>
    </source>
</evidence>
<feature type="non-terminal residue" evidence="4">
    <location>
        <position position="257"/>
    </location>
</feature>
<organism evidence="4">
    <name type="scientific">Myxococcus sp. M1017</name>
    <dbReference type="NCBI Taxonomy" id="497801"/>
    <lineage>
        <taxon>Bacteria</taxon>
        <taxon>Pseudomonadati</taxon>
        <taxon>Myxococcota</taxon>
        <taxon>Myxococcia</taxon>
        <taxon>Myxococcales</taxon>
        <taxon>Cystobacterineae</taxon>
        <taxon>Myxococcaceae</taxon>
        <taxon>Myxococcus</taxon>
    </lineage>
</organism>
<sequence>SQYVGAARELYPTHPGFRRRIDAFDVLLRGVWGRSLHSVLYPEPGHSSSIDQFDYAQPVLFALEYALAELWMSWAVQPDVLLGHSTGELAAACLAGVFSVEDGLKLAIHRGRLMHQLPEGGNLAVSTGEAEVREVLAQGGWSCSIAALNGPENVVVSGPPGELREVASALGARGLKVRRLNIPRAAHSAMVEAILPEFRAVAATLTYARPALPMASGMTGEPITDAICTPDYWCRQLRDPVRFAQGIEHLYRDGVRV</sequence>
<proteinExistence type="predicted"/>
<accession>B5BQE5</accession>
<dbReference type="EMBL" id="AB376392">
    <property type="protein sequence ID" value="BAG68981.1"/>
    <property type="molecule type" value="Genomic_DNA"/>
</dbReference>
<dbReference type="Gene3D" id="3.40.366.10">
    <property type="entry name" value="Malonyl-Coenzyme A Acyl Carrier Protein, domain 2"/>
    <property type="match status" value="1"/>
</dbReference>
<dbReference type="SUPFAM" id="SSF55048">
    <property type="entry name" value="Probable ACP-binding domain of malonyl-CoA ACP transacylase"/>
    <property type="match status" value="1"/>
</dbReference>
<name>B5BQE5_9BACT</name>
<dbReference type="AlphaFoldDB" id="B5BQE5"/>
<evidence type="ECO:0000256" key="1">
    <source>
        <dbReference type="ARBA" id="ARBA00022450"/>
    </source>
</evidence>
<keyword evidence="2" id="KW-0597">Phosphoprotein</keyword>
<dbReference type="GO" id="GO:0004312">
    <property type="term" value="F:fatty acid synthase activity"/>
    <property type="evidence" value="ECO:0007669"/>
    <property type="project" value="TreeGrafter"/>
</dbReference>
<dbReference type="InterPro" id="IPR016035">
    <property type="entry name" value="Acyl_Trfase/lysoPLipase"/>
</dbReference>
<dbReference type="InterPro" id="IPR014043">
    <property type="entry name" value="Acyl_transferase_dom"/>
</dbReference>
<evidence type="ECO:0000259" key="3">
    <source>
        <dbReference type="SMART" id="SM00827"/>
    </source>
</evidence>
<dbReference type="PANTHER" id="PTHR43775:SF37">
    <property type="entry name" value="SI:DKEY-61P9.11"/>
    <property type="match status" value="1"/>
</dbReference>
<keyword evidence="1" id="KW-0596">Phosphopantetheine</keyword>
<feature type="domain" description="Malonyl-CoA:ACP transacylase (MAT)" evidence="3">
    <location>
        <begin position="1"/>
        <end position="257"/>
    </location>
</feature>
<dbReference type="SUPFAM" id="SSF52151">
    <property type="entry name" value="FabD/lysophospholipase-like"/>
    <property type="match status" value="1"/>
</dbReference>
<dbReference type="SMART" id="SM00827">
    <property type="entry name" value="PKS_AT"/>
    <property type="match status" value="1"/>
</dbReference>
<dbReference type="Pfam" id="PF00698">
    <property type="entry name" value="Acyl_transf_1"/>
    <property type="match status" value="1"/>
</dbReference>
<dbReference type="GO" id="GO:0006633">
    <property type="term" value="P:fatty acid biosynthetic process"/>
    <property type="evidence" value="ECO:0007669"/>
    <property type="project" value="TreeGrafter"/>
</dbReference>
<dbReference type="PANTHER" id="PTHR43775">
    <property type="entry name" value="FATTY ACID SYNTHASE"/>
    <property type="match status" value="1"/>
</dbReference>
<protein>
    <submittedName>
        <fullName evidence="4">Polyketide synthase</fullName>
    </submittedName>
</protein>
<evidence type="ECO:0000313" key="4">
    <source>
        <dbReference type="EMBL" id="BAG68981.1"/>
    </source>
</evidence>
<dbReference type="InterPro" id="IPR016036">
    <property type="entry name" value="Malonyl_transacylase_ACP-bd"/>
</dbReference>
<reference evidence="4" key="1">
    <citation type="journal article" date="2008" name="Appl. Environ. Microbiol.">
        <title>PCR detection of type I polyketide synthase genes in myxobacteria.</title>
        <authorList>
            <person name="Komaki H."/>
            <person name="Fudou R."/>
            <person name="Iizuka T."/>
            <person name="Nakajima D."/>
            <person name="Okazaki K."/>
            <person name="Shibata D."/>
            <person name="Ojika M."/>
            <person name="Harayama S."/>
        </authorList>
    </citation>
    <scope>NUCLEOTIDE SEQUENCE</scope>
    <source>
        <strain evidence="4">M1017</strain>
    </source>
</reference>
<dbReference type="Gene3D" id="3.30.70.250">
    <property type="entry name" value="Malonyl-CoA ACP transacylase, ACP-binding"/>
    <property type="match status" value="1"/>
</dbReference>
<dbReference type="InterPro" id="IPR001227">
    <property type="entry name" value="Ac_transferase_dom_sf"/>
</dbReference>
<feature type="non-terminal residue" evidence="4">
    <location>
        <position position="1"/>
    </location>
</feature>
<dbReference type="InterPro" id="IPR050091">
    <property type="entry name" value="PKS_NRPS_Biosynth_Enz"/>
</dbReference>